<dbReference type="AlphaFoldDB" id="A0A926EB68"/>
<sequence>MDKIVVDEIKRISLGVILLDGVLLVIMLILGRMSHRMLWGVLFSSCFAILNFVLLGLACTRAVQKSEKSAKLSIRLSYAARLLLTGVVVYIGLSSSHLDPLGVIIPLLFPVIAIYLMNFVERRREGGRS</sequence>
<evidence type="ECO:0000256" key="5">
    <source>
        <dbReference type="ARBA" id="ARBA00023136"/>
    </source>
</evidence>
<keyword evidence="8" id="KW-1185">Reference proteome</keyword>
<dbReference type="EMBL" id="JACRTC010000001">
    <property type="protein sequence ID" value="MBC8569843.1"/>
    <property type="molecule type" value="Genomic_DNA"/>
</dbReference>
<keyword evidence="2" id="KW-1003">Cell membrane</keyword>
<evidence type="ECO:0000256" key="1">
    <source>
        <dbReference type="ARBA" id="ARBA00004651"/>
    </source>
</evidence>
<feature type="transmembrane region" description="Helical" evidence="6">
    <location>
        <begin position="78"/>
        <end position="95"/>
    </location>
</feature>
<dbReference type="GO" id="GO:0005886">
    <property type="term" value="C:plasma membrane"/>
    <property type="evidence" value="ECO:0007669"/>
    <property type="project" value="UniProtKB-SubCell"/>
</dbReference>
<evidence type="ECO:0000313" key="7">
    <source>
        <dbReference type="EMBL" id="MBC8569843.1"/>
    </source>
</evidence>
<feature type="transmembrane region" description="Helical" evidence="6">
    <location>
        <begin position="101"/>
        <end position="120"/>
    </location>
</feature>
<organism evidence="7 8">
    <name type="scientific">Zongyangia hominis</name>
    <dbReference type="NCBI Taxonomy" id="2763677"/>
    <lineage>
        <taxon>Bacteria</taxon>
        <taxon>Bacillati</taxon>
        <taxon>Bacillota</taxon>
        <taxon>Clostridia</taxon>
        <taxon>Eubacteriales</taxon>
        <taxon>Oscillospiraceae</taxon>
        <taxon>Zongyangia</taxon>
    </lineage>
</organism>
<gene>
    <name evidence="7" type="ORF">H8709_03250</name>
</gene>
<evidence type="ECO:0000256" key="6">
    <source>
        <dbReference type="SAM" id="Phobius"/>
    </source>
</evidence>
<keyword evidence="5 6" id="KW-0472">Membrane</keyword>
<feature type="transmembrane region" description="Helical" evidence="6">
    <location>
        <begin position="37"/>
        <end position="57"/>
    </location>
</feature>
<dbReference type="Pfam" id="PF03899">
    <property type="entry name" value="ATP-synt_I"/>
    <property type="match status" value="1"/>
</dbReference>
<accession>A0A926EB68</accession>
<evidence type="ECO:0000313" key="8">
    <source>
        <dbReference type="Proteomes" id="UP000660861"/>
    </source>
</evidence>
<feature type="transmembrane region" description="Helical" evidence="6">
    <location>
        <begin position="12"/>
        <end position="31"/>
    </location>
</feature>
<evidence type="ECO:0000256" key="3">
    <source>
        <dbReference type="ARBA" id="ARBA00022692"/>
    </source>
</evidence>
<keyword evidence="3 6" id="KW-0812">Transmembrane</keyword>
<dbReference type="InterPro" id="IPR005598">
    <property type="entry name" value="ATP_synth_I"/>
</dbReference>
<comment type="caution">
    <text evidence="7">The sequence shown here is derived from an EMBL/GenBank/DDBJ whole genome shotgun (WGS) entry which is preliminary data.</text>
</comment>
<reference evidence="7" key="1">
    <citation type="submission" date="2020-08" db="EMBL/GenBank/DDBJ databases">
        <title>Genome public.</title>
        <authorList>
            <person name="Liu C."/>
            <person name="Sun Q."/>
        </authorList>
    </citation>
    <scope>NUCLEOTIDE SEQUENCE</scope>
    <source>
        <strain evidence="7">NSJ-54</strain>
    </source>
</reference>
<keyword evidence="4 6" id="KW-1133">Transmembrane helix</keyword>
<protein>
    <submittedName>
        <fullName evidence="7">ATP synthase subunit I</fullName>
    </submittedName>
</protein>
<dbReference type="RefSeq" id="WP_262396930.1">
    <property type="nucleotide sequence ID" value="NZ_JACRTC010000001.1"/>
</dbReference>
<name>A0A926EB68_9FIRM</name>
<comment type="subcellular location">
    <subcellularLocation>
        <location evidence="1">Cell membrane</location>
        <topology evidence="1">Multi-pass membrane protein</topology>
    </subcellularLocation>
</comment>
<proteinExistence type="predicted"/>
<evidence type="ECO:0000256" key="2">
    <source>
        <dbReference type="ARBA" id="ARBA00022475"/>
    </source>
</evidence>
<dbReference type="Proteomes" id="UP000660861">
    <property type="component" value="Unassembled WGS sequence"/>
</dbReference>
<evidence type="ECO:0000256" key="4">
    <source>
        <dbReference type="ARBA" id="ARBA00022989"/>
    </source>
</evidence>